<dbReference type="EMBL" id="JXJN01019870">
    <property type="status" value="NOT_ANNOTATED_CDS"/>
    <property type="molecule type" value="Genomic_DNA"/>
</dbReference>
<evidence type="ECO:0000256" key="1">
    <source>
        <dbReference type="SAM" id="MobiDB-lite"/>
    </source>
</evidence>
<accession>A0A1B0BSU0</accession>
<dbReference type="Proteomes" id="UP000092460">
    <property type="component" value="Unassembled WGS sequence"/>
</dbReference>
<proteinExistence type="predicted"/>
<dbReference type="AlphaFoldDB" id="A0A1B0BSU0"/>
<name>A0A1B0BSU0_9MUSC</name>
<feature type="region of interest" description="Disordered" evidence="1">
    <location>
        <begin position="201"/>
        <end position="220"/>
    </location>
</feature>
<evidence type="ECO:0000313" key="2">
    <source>
        <dbReference type="EnsemblMetazoa" id="GPPI039459-PA"/>
    </source>
</evidence>
<sequence length="220" mass="23418">MQTIRLRLRSDSSSSSVSSLRDFFFNGGLWEPASDGLRAIPPALVAAADVAADDKDTGRGLRLISSIVVAPVAPVAEDSGRPLLRRWGEVSSTNSLVATLMGGGVASVVPTSSIFVWLLLRERDSAKSSFSNDSVACGISRERASFGSTRSSFREGERCERQPRRLGDGERLKSFVEACPGIRKLPLTELVRRDDEAEGVCAPIAPNNKGSTKGPLSVGA</sequence>
<dbReference type="VEuPathDB" id="VectorBase:GPPI039459"/>
<keyword evidence="3" id="KW-1185">Reference proteome</keyword>
<evidence type="ECO:0000313" key="3">
    <source>
        <dbReference type="Proteomes" id="UP000092460"/>
    </source>
</evidence>
<reference evidence="2" key="2">
    <citation type="submission" date="2020-05" db="UniProtKB">
        <authorList>
            <consortium name="EnsemblMetazoa"/>
        </authorList>
    </citation>
    <scope>IDENTIFICATION</scope>
    <source>
        <strain evidence="2">IAEA</strain>
    </source>
</reference>
<protein>
    <submittedName>
        <fullName evidence="2">Uncharacterized protein</fullName>
    </submittedName>
</protein>
<organism evidence="2 3">
    <name type="scientific">Glossina palpalis gambiensis</name>
    <dbReference type="NCBI Taxonomy" id="67801"/>
    <lineage>
        <taxon>Eukaryota</taxon>
        <taxon>Metazoa</taxon>
        <taxon>Ecdysozoa</taxon>
        <taxon>Arthropoda</taxon>
        <taxon>Hexapoda</taxon>
        <taxon>Insecta</taxon>
        <taxon>Pterygota</taxon>
        <taxon>Neoptera</taxon>
        <taxon>Endopterygota</taxon>
        <taxon>Diptera</taxon>
        <taxon>Brachycera</taxon>
        <taxon>Muscomorpha</taxon>
        <taxon>Hippoboscoidea</taxon>
        <taxon>Glossinidae</taxon>
        <taxon>Glossina</taxon>
    </lineage>
</organism>
<dbReference type="EnsemblMetazoa" id="GPPI039459-RA">
    <property type="protein sequence ID" value="GPPI039459-PA"/>
    <property type="gene ID" value="GPPI039459"/>
</dbReference>
<reference evidence="3" key="1">
    <citation type="submission" date="2015-01" db="EMBL/GenBank/DDBJ databases">
        <authorList>
            <person name="Aksoy S."/>
            <person name="Warren W."/>
            <person name="Wilson R.K."/>
        </authorList>
    </citation>
    <scope>NUCLEOTIDE SEQUENCE [LARGE SCALE GENOMIC DNA]</scope>
    <source>
        <strain evidence="3">IAEA</strain>
    </source>
</reference>